<evidence type="ECO:0000313" key="6">
    <source>
        <dbReference type="Proteomes" id="UP001330827"/>
    </source>
</evidence>
<keyword evidence="2" id="KW-0732">Signal</keyword>
<feature type="compositionally biased region" description="Low complexity" evidence="1">
    <location>
        <begin position="190"/>
        <end position="213"/>
    </location>
</feature>
<evidence type="ECO:0000256" key="1">
    <source>
        <dbReference type="SAM" id="MobiDB-lite"/>
    </source>
</evidence>
<feature type="compositionally biased region" description="Pro residues" evidence="1">
    <location>
        <begin position="118"/>
        <end position="127"/>
    </location>
</feature>
<dbReference type="AlphaFoldDB" id="A0A561UY62"/>
<evidence type="ECO:0000313" key="4">
    <source>
        <dbReference type="EMBL" id="WSC14654.1"/>
    </source>
</evidence>
<protein>
    <submittedName>
        <fullName evidence="3">Uncharacterized protein</fullName>
    </submittedName>
</protein>
<name>A0A561UY62_9ACTN</name>
<accession>A0A561UY62</accession>
<feature type="region of interest" description="Disordered" evidence="1">
    <location>
        <begin position="75"/>
        <end position="218"/>
    </location>
</feature>
<dbReference type="RefSeq" id="WP_244318256.1">
    <property type="nucleotide sequence ID" value="NZ_CP109114.1"/>
</dbReference>
<evidence type="ECO:0000313" key="3">
    <source>
        <dbReference type="EMBL" id="TWG04298.1"/>
    </source>
</evidence>
<evidence type="ECO:0000256" key="2">
    <source>
        <dbReference type="SAM" id="SignalP"/>
    </source>
</evidence>
<feature type="compositionally biased region" description="Low complexity" evidence="1">
    <location>
        <begin position="128"/>
        <end position="147"/>
    </location>
</feature>
<dbReference type="Proteomes" id="UP001330827">
    <property type="component" value="Chromosome"/>
</dbReference>
<feature type="compositionally biased region" description="Pro residues" evidence="1">
    <location>
        <begin position="88"/>
        <end position="103"/>
    </location>
</feature>
<reference evidence="4 6" key="2">
    <citation type="submission" date="2022-10" db="EMBL/GenBank/DDBJ databases">
        <title>The complete genomes of actinobacterial strains from the NBC collection.</title>
        <authorList>
            <person name="Joergensen T.S."/>
            <person name="Alvarez Arevalo M."/>
            <person name="Sterndorff E.B."/>
            <person name="Faurdal D."/>
            <person name="Vuksanovic O."/>
            <person name="Mourched A.-S."/>
            <person name="Charusanti P."/>
            <person name="Shaw S."/>
            <person name="Blin K."/>
            <person name="Weber T."/>
        </authorList>
    </citation>
    <scope>NUCLEOTIDE SEQUENCE [LARGE SCALE GENOMIC DNA]</scope>
    <source>
        <strain evidence="4 6">NBC 01769</strain>
    </source>
</reference>
<proteinExistence type="predicted"/>
<evidence type="ECO:0000313" key="5">
    <source>
        <dbReference type="Proteomes" id="UP000318186"/>
    </source>
</evidence>
<organism evidence="3 5">
    <name type="scientific">Streptomyces brevispora</name>
    <dbReference type="NCBI Taxonomy" id="887462"/>
    <lineage>
        <taxon>Bacteria</taxon>
        <taxon>Bacillati</taxon>
        <taxon>Actinomycetota</taxon>
        <taxon>Actinomycetes</taxon>
        <taxon>Kitasatosporales</taxon>
        <taxon>Streptomycetaceae</taxon>
        <taxon>Streptomyces</taxon>
    </lineage>
</organism>
<dbReference type="Proteomes" id="UP000318186">
    <property type="component" value="Unassembled WGS sequence"/>
</dbReference>
<feature type="chain" id="PRO_5022003280" evidence="2">
    <location>
        <begin position="36"/>
        <end position="260"/>
    </location>
</feature>
<gene>
    <name evidence="3" type="ORF">FHX80_112742</name>
    <name evidence="4" type="ORF">OIE64_18645</name>
</gene>
<feature type="compositionally biased region" description="Low complexity" evidence="1">
    <location>
        <begin position="104"/>
        <end position="117"/>
    </location>
</feature>
<keyword evidence="6" id="KW-1185">Reference proteome</keyword>
<feature type="compositionally biased region" description="Low complexity" evidence="1">
    <location>
        <begin position="75"/>
        <end position="87"/>
    </location>
</feature>
<reference evidence="3 5" key="1">
    <citation type="submission" date="2019-06" db="EMBL/GenBank/DDBJ databases">
        <title>Sequencing the genomes of 1000 actinobacteria strains.</title>
        <authorList>
            <person name="Klenk H.-P."/>
        </authorList>
    </citation>
    <scope>NUCLEOTIDE SEQUENCE [LARGE SCALE GENOMIC DNA]</scope>
    <source>
        <strain evidence="3 5">DSM 42059</strain>
    </source>
</reference>
<sequence>MASGHPSSRPSLCTACLVLTAVAALGAMTGGEAHADERAAAGAPAAVHAFVAPVHTSVAPAHALVAPRTAAVAEPSVTVPGPSGSPSDVPPSATPSAPPPGAPSAPHRPGTSAGPAAAPAPPAPLPSAPSGAPSDDAGPPSPSAGSPRSQDKQSPLAGRPAGEGRERPGRQLTPQEIAQADDAAESNKNDPTATIPTPTDPAAVPVTVPDASTSPEAGRYSRQAVGEGAVGQVQELSLGVGISLVGLGIGFLAMRIRRLG</sequence>
<dbReference type="EMBL" id="CP109114">
    <property type="protein sequence ID" value="WSC14654.1"/>
    <property type="molecule type" value="Genomic_DNA"/>
</dbReference>
<feature type="signal peptide" evidence="2">
    <location>
        <begin position="1"/>
        <end position="35"/>
    </location>
</feature>
<dbReference type="EMBL" id="VIWW01000001">
    <property type="protein sequence ID" value="TWG04298.1"/>
    <property type="molecule type" value="Genomic_DNA"/>
</dbReference>